<evidence type="ECO:0000256" key="2">
    <source>
        <dbReference type="SAM" id="Coils"/>
    </source>
</evidence>
<dbReference type="InterPro" id="IPR056804">
    <property type="entry name" value="Spectrin_SESTD1"/>
</dbReference>
<name>A0A8K0D1H7_IGNLU</name>
<accession>A0A8K0D1H7</accession>
<gene>
    <name evidence="5" type="ORF">ILUMI_13092</name>
</gene>
<dbReference type="SUPFAM" id="SSF46966">
    <property type="entry name" value="Spectrin repeat"/>
    <property type="match status" value="1"/>
</dbReference>
<evidence type="ECO:0000256" key="1">
    <source>
        <dbReference type="ARBA" id="ARBA00022737"/>
    </source>
</evidence>
<evidence type="ECO:0000259" key="4">
    <source>
        <dbReference type="Pfam" id="PF24915"/>
    </source>
</evidence>
<evidence type="ECO:0000313" key="6">
    <source>
        <dbReference type="Proteomes" id="UP000801492"/>
    </source>
</evidence>
<reference evidence="5" key="1">
    <citation type="submission" date="2019-08" db="EMBL/GenBank/DDBJ databases">
        <title>The genome of the North American firefly Photinus pyralis.</title>
        <authorList>
            <consortium name="Photinus pyralis genome working group"/>
            <person name="Fallon T.R."/>
            <person name="Sander Lower S.E."/>
            <person name="Weng J.-K."/>
        </authorList>
    </citation>
    <scope>NUCLEOTIDE SEQUENCE</scope>
    <source>
        <strain evidence="5">TRF0915ILg1</strain>
        <tissue evidence="5">Whole body</tissue>
    </source>
</reference>
<dbReference type="GO" id="GO:0032266">
    <property type="term" value="F:phosphatidylinositol-3-phosphate binding"/>
    <property type="evidence" value="ECO:0007669"/>
    <property type="project" value="TreeGrafter"/>
</dbReference>
<evidence type="ECO:0000256" key="3">
    <source>
        <dbReference type="SAM" id="MobiDB-lite"/>
    </source>
</evidence>
<dbReference type="OrthoDB" id="2152335at2759"/>
<dbReference type="GO" id="GO:0005546">
    <property type="term" value="F:phosphatidylinositol-4,5-bisphosphate binding"/>
    <property type="evidence" value="ECO:0007669"/>
    <property type="project" value="TreeGrafter"/>
</dbReference>
<dbReference type="GO" id="GO:0080025">
    <property type="term" value="F:phosphatidylinositol-3,5-bisphosphate binding"/>
    <property type="evidence" value="ECO:0007669"/>
    <property type="project" value="TreeGrafter"/>
</dbReference>
<keyword evidence="1" id="KW-0677">Repeat</keyword>
<dbReference type="EMBL" id="VTPC01008257">
    <property type="protein sequence ID" value="KAF2893080.1"/>
    <property type="molecule type" value="Genomic_DNA"/>
</dbReference>
<feature type="coiled-coil region" evidence="2">
    <location>
        <begin position="223"/>
        <end position="250"/>
    </location>
</feature>
<dbReference type="GO" id="GO:0043325">
    <property type="term" value="F:phosphatidylinositol-3,4-bisphosphate binding"/>
    <property type="evidence" value="ECO:0007669"/>
    <property type="project" value="TreeGrafter"/>
</dbReference>
<dbReference type="PANTHER" id="PTHR46607:SF1">
    <property type="entry name" value="SEC14 DOMAIN AND SPECTRIN REPEAT-CONTAINING PROTEIN 1"/>
    <property type="match status" value="1"/>
</dbReference>
<feature type="domain" description="SESTD1-like spectrin repeats region" evidence="4">
    <location>
        <begin position="189"/>
        <end position="290"/>
    </location>
</feature>
<dbReference type="PANTHER" id="PTHR46607">
    <property type="entry name" value="SEC14 DOMAIN AND SPECTRIN REPEAT-CONTAINING PROTEIN 1"/>
    <property type="match status" value="1"/>
</dbReference>
<dbReference type="Proteomes" id="UP000801492">
    <property type="component" value="Unassembled WGS sequence"/>
</dbReference>
<dbReference type="AlphaFoldDB" id="A0A8K0D1H7"/>
<evidence type="ECO:0000313" key="5">
    <source>
        <dbReference type="EMBL" id="KAF2893080.1"/>
    </source>
</evidence>
<feature type="compositionally biased region" description="Low complexity" evidence="3">
    <location>
        <begin position="547"/>
        <end position="562"/>
    </location>
</feature>
<sequence>MAEVIRVMVQRTLEGGQQLLQKIEYDNRNRKFASESESMSTPQDILDTIQKIENTISNVRTKQCKIEEAWKMMEKNFVDTKDLNLLTQGIVNVTNWILGPAENLLNSQHKVGYDVSSAEELRNEHETIELQCWDTYGAYAELLHKIDNFPNLEISPSQRKDLIWQKDFMDFVCRSFATRLERRRNVLITSLRFFRLVSEYFDRTSEVFESLVMGNKIGDFSTAKQKLKKLQESQQSLDAVEREVVKEGEKLSDMLSMPVKDALGRELTIDYSEDIVNIRDILDATNARKNLFSDSVELQKLTLEQVTHIDAYEKDAEQAIQWLDELFQVMLQHHGHVGITIYEIQAQKDEHQAFQETAKDTYNYGCQLLNASLVLRQSCKLPTQEHAMLYQKLRYSWQRLLTVSQEQMTRLRVSAVFHRSVEEHCNQLRDLREAVATMPLEEMSKKQVRVRNFYSTREKLLVEVGRMVRLGKLLRSRLREPIYLNEELLENGNSTDAEKVSGIHDPSVQDNVIAVEAISEKLIEVTDLAEELDQALRSAQQDCGLLSLSSSTSTSGSTTPTTIVNMSTKKPYDGSISSSEEISLTLPAKPARPEDLKSDEEFVTASECTLPHSRSSSYNTPSECEHRYSPWWEHDKKDPRENITKEKMVLGVGLPELPPAKSVLKPTPDVPPGKLVREVTETTHLKVQHSHSMGISSYVLTSEIAREKDGACSSRDEITKVIDEQGREVVIPIRVEKEIDEEEFLRRMKEVSENCEEDAWKKCHYVTKAIKGIL</sequence>
<dbReference type="Gene3D" id="1.20.58.60">
    <property type="match status" value="2"/>
</dbReference>
<dbReference type="Pfam" id="PF24915">
    <property type="entry name" value="Spectrin_SESTD1"/>
    <property type="match status" value="1"/>
</dbReference>
<dbReference type="GO" id="GO:0010314">
    <property type="term" value="F:phosphatidylinositol-5-phosphate binding"/>
    <property type="evidence" value="ECO:0007669"/>
    <property type="project" value="TreeGrafter"/>
</dbReference>
<dbReference type="GO" id="GO:0070273">
    <property type="term" value="F:phosphatidylinositol-4-phosphate binding"/>
    <property type="evidence" value="ECO:0007669"/>
    <property type="project" value="TreeGrafter"/>
</dbReference>
<feature type="region of interest" description="Disordered" evidence="3">
    <location>
        <begin position="547"/>
        <end position="579"/>
    </location>
</feature>
<protein>
    <recommendedName>
        <fullName evidence="4">SESTD1-like spectrin repeats region domain-containing protein</fullName>
    </recommendedName>
</protein>
<keyword evidence="2" id="KW-0175">Coiled coil</keyword>
<organism evidence="5 6">
    <name type="scientific">Ignelater luminosus</name>
    <name type="common">Cucubano</name>
    <name type="synonym">Pyrophorus luminosus</name>
    <dbReference type="NCBI Taxonomy" id="2038154"/>
    <lineage>
        <taxon>Eukaryota</taxon>
        <taxon>Metazoa</taxon>
        <taxon>Ecdysozoa</taxon>
        <taxon>Arthropoda</taxon>
        <taxon>Hexapoda</taxon>
        <taxon>Insecta</taxon>
        <taxon>Pterygota</taxon>
        <taxon>Neoptera</taxon>
        <taxon>Endopterygota</taxon>
        <taxon>Coleoptera</taxon>
        <taxon>Polyphaga</taxon>
        <taxon>Elateriformia</taxon>
        <taxon>Elateroidea</taxon>
        <taxon>Elateridae</taxon>
        <taxon>Agrypninae</taxon>
        <taxon>Pyrophorini</taxon>
        <taxon>Ignelater</taxon>
    </lineage>
</organism>
<proteinExistence type="predicted"/>
<comment type="caution">
    <text evidence="5">The sequence shown here is derived from an EMBL/GenBank/DDBJ whole genome shotgun (WGS) entry which is preliminary data.</text>
</comment>
<keyword evidence="6" id="KW-1185">Reference proteome</keyword>